<gene>
    <name evidence="2" type="ORF">CK203_028906</name>
</gene>
<dbReference type="Proteomes" id="UP000288805">
    <property type="component" value="Unassembled WGS sequence"/>
</dbReference>
<comment type="caution">
    <text evidence="2">The sequence shown here is derived from an EMBL/GenBank/DDBJ whole genome shotgun (WGS) entry which is preliminary data.</text>
</comment>
<name>A0A438IAB9_VITVI</name>
<proteinExistence type="predicted"/>
<accession>A0A438IAB9</accession>
<dbReference type="EMBL" id="QGNW01000128">
    <property type="protein sequence ID" value="RVW93651.1"/>
    <property type="molecule type" value="Genomic_DNA"/>
</dbReference>
<evidence type="ECO:0000313" key="3">
    <source>
        <dbReference type="Proteomes" id="UP000288805"/>
    </source>
</evidence>
<protein>
    <submittedName>
        <fullName evidence="2">Uncharacterized protein</fullName>
    </submittedName>
</protein>
<dbReference type="AlphaFoldDB" id="A0A438IAB9"/>
<reference evidence="2 3" key="1">
    <citation type="journal article" date="2018" name="PLoS Genet.">
        <title>Population sequencing reveals clonal diversity and ancestral inbreeding in the grapevine cultivar Chardonnay.</title>
        <authorList>
            <person name="Roach M.J."/>
            <person name="Johnson D.L."/>
            <person name="Bohlmann J."/>
            <person name="van Vuuren H.J."/>
            <person name="Jones S.J."/>
            <person name="Pretorius I.S."/>
            <person name="Schmidt S.A."/>
            <person name="Borneman A.R."/>
        </authorList>
    </citation>
    <scope>NUCLEOTIDE SEQUENCE [LARGE SCALE GENOMIC DNA]</scope>
    <source>
        <strain evidence="3">cv. Chardonnay</strain>
        <tissue evidence="2">Leaf</tissue>
    </source>
</reference>
<evidence type="ECO:0000256" key="1">
    <source>
        <dbReference type="SAM" id="MobiDB-lite"/>
    </source>
</evidence>
<evidence type="ECO:0000313" key="2">
    <source>
        <dbReference type="EMBL" id="RVW93651.1"/>
    </source>
</evidence>
<feature type="region of interest" description="Disordered" evidence="1">
    <location>
        <begin position="24"/>
        <end position="47"/>
    </location>
</feature>
<feature type="compositionally biased region" description="Basic and acidic residues" evidence="1">
    <location>
        <begin position="33"/>
        <end position="47"/>
    </location>
</feature>
<sequence length="112" mass="13051">MLMLVLETVFQNFKFAHVISSSKLQQAQTSQASDERSNSDPYSRQRDQMIHRTRMVQEKPITAKVDVYTWGYVTGDHQLDKLVKNDDEARNDMGMLKRLVMSAIWCIQEDLL</sequence>
<organism evidence="2 3">
    <name type="scientific">Vitis vinifera</name>
    <name type="common">Grape</name>
    <dbReference type="NCBI Taxonomy" id="29760"/>
    <lineage>
        <taxon>Eukaryota</taxon>
        <taxon>Viridiplantae</taxon>
        <taxon>Streptophyta</taxon>
        <taxon>Embryophyta</taxon>
        <taxon>Tracheophyta</taxon>
        <taxon>Spermatophyta</taxon>
        <taxon>Magnoliopsida</taxon>
        <taxon>eudicotyledons</taxon>
        <taxon>Gunneridae</taxon>
        <taxon>Pentapetalae</taxon>
        <taxon>rosids</taxon>
        <taxon>Vitales</taxon>
        <taxon>Vitaceae</taxon>
        <taxon>Viteae</taxon>
        <taxon>Vitis</taxon>
    </lineage>
</organism>